<feature type="transmembrane region" description="Helical" evidence="1">
    <location>
        <begin position="42"/>
        <end position="62"/>
    </location>
</feature>
<feature type="transmembrane region" description="Helical" evidence="1">
    <location>
        <begin position="12"/>
        <end position="36"/>
    </location>
</feature>
<dbReference type="AlphaFoldDB" id="A0A1H8M288"/>
<proteinExistence type="predicted"/>
<keyword evidence="1" id="KW-0472">Membrane</keyword>
<evidence type="ECO:0000256" key="1">
    <source>
        <dbReference type="SAM" id="Phobius"/>
    </source>
</evidence>
<dbReference type="RefSeq" id="WP_091496318.1">
    <property type="nucleotide sequence ID" value="NZ_FODJ01000004.1"/>
</dbReference>
<reference evidence="2 3" key="1">
    <citation type="submission" date="2016-10" db="EMBL/GenBank/DDBJ databases">
        <authorList>
            <person name="de Groot N.N."/>
        </authorList>
    </citation>
    <scope>NUCLEOTIDE SEQUENCE [LARGE SCALE GENOMIC DNA]</scope>
    <source>
        <strain evidence="2 3">CGMCC 1.10434</strain>
    </source>
</reference>
<organism evidence="2 3">
    <name type="scientific">Amphibacillus marinus</name>
    <dbReference type="NCBI Taxonomy" id="872970"/>
    <lineage>
        <taxon>Bacteria</taxon>
        <taxon>Bacillati</taxon>
        <taxon>Bacillota</taxon>
        <taxon>Bacilli</taxon>
        <taxon>Bacillales</taxon>
        <taxon>Bacillaceae</taxon>
        <taxon>Amphibacillus</taxon>
    </lineage>
</organism>
<evidence type="ECO:0000313" key="2">
    <source>
        <dbReference type="EMBL" id="SEO11493.1"/>
    </source>
</evidence>
<protein>
    <submittedName>
        <fullName evidence="2">Uncharacterized protein</fullName>
    </submittedName>
</protein>
<evidence type="ECO:0000313" key="3">
    <source>
        <dbReference type="Proteomes" id="UP000199300"/>
    </source>
</evidence>
<keyword evidence="3" id="KW-1185">Reference proteome</keyword>
<dbReference type="Proteomes" id="UP000199300">
    <property type="component" value="Unassembled WGS sequence"/>
</dbReference>
<accession>A0A1H8M288</accession>
<keyword evidence="1" id="KW-1133">Transmembrane helix</keyword>
<dbReference type="EMBL" id="FODJ01000004">
    <property type="protein sequence ID" value="SEO11493.1"/>
    <property type="molecule type" value="Genomic_DNA"/>
</dbReference>
<gene>
    <name evidence="2" type="ORF">SAMN04488134_1045</name>
</gene>
<dbReference type="OrthoDB" id="2339586at2"/>
<sequence>MFVVPEYILKHLGLLMGHAFNIFLVGVGVTMCINFLNEGDIPGLLFSIAFTLAIGAWTIHLIRAAIKREREKEQEN</sequence>
<name>A0A1H8M288_9BACI</name>
<keyword evidence="1" id="KW-0812">Transmembrane</keyword>